<feature type="region of interest" description="Disordered" evidence="1">
    <location>
        <begin position="437"/>
        <end position="471"/>
    </location>
</feature>
<feature type="transmembrane region" description="Helical" evidence="2">
    <location>
        <begin position="278"/>
        <end position="299"/>
    </location>
</feature>
<feature type="compositionally biased region" description="Basic and acidic residues" evidence="1">
    <location>
        <begin position="443"/>
        <end position="468"/>
    </location>
</feature>
<protein>
    <submittedName>
        <fullName evidence="4">Uncharacterized protein</fullName>
    </submittedName>
</protein>
<feature type="transmembrane region" description="Helical" evidence="2">
    <location>
        <begin position="99"/>
        <end position="118"/>
    </location>
</feature>
<dbReference type="Proteomes" id="UP000799772">
    <property type="component" value="Unassembled WGS sequence"/>
</dbReference>
<keyword evidence="3" id="KW-0732">Signal</keyword>
<feature type="region of interest" description="Disordered" evidence="1">
    <location>
        <begin position="347"/>
        <end position="366"/>
    </location>
</feature>
<evidence type="ECO:0000256" key="1">
    <source>
        <dbReference type="SAM" id="MobiDB-lite"/>
    </source>
</evidence>
<accession>A0A9P4IL87</accession>
<feature type="transmembrane region" description="Helical" evidence="2">
    <location>
        <begin position="219"/>
        <end position="242"/>
    </location>
</feature>
<name>A0A9P4IL87_9PEZI</name>
<reference evidence="4" key="1">
    <citation type="journal article" date="2020" name="Stud. Mycol.">
        <title>101 Dothideomycetes genomes: a test case for predicting lifestyles and emergence of pathogens.</title>
        <authorList>
            <person name="Haridas S."/>
            <person name="Albert R."/>
            <person name="Binder M."/>
            <person name="Bloem J."/>
            <person name="Labutti K."/>
            <person name="Salamov A."/>
            <person name="Andreopoulos B."/>
            <person name="Baker S."/>
            <person name="Barry K."/>
            <person name="Bills G."/>
            <person name="Bluhm B."/>
            <person name="Cannon C."/>
            <person name="Castanera R."/>
            <person name="Culley D."/>
            <person name="Daum C."/>
            <person name="Ezra D."/>
            <person name="Gonzalez J."/>
            <person name="Henrissat B."/>
            <person name="Kuo A."/>
            <person name="Liang C."/>
            <person name="Lipzen A."/>
            <person name="Lutzoni F."/>
            <person name="Magnuson J."/>
            <person name="Mondo S."/>
            <person name="Nolan M."/>
            <person name="Ohm R."/>
            <person name="Pangilinan J."/>
            <person name="Park H.-J."/>
            <person name="Ramirez L."/>
            <person name="Alfaro M."/>
            <person name="Sun H."/>
            <person name="Tritt A."/>
            <person name="Yoshinaga Y."/>
            <person name="Zwiers L.-H."/>
            <person name="Turgeon B."/>
            <person name="Goodwin S."/>
            <person name="Spatafora J."/>
            <person name="Crous P."/>
            <person name="Grigoriev I."/>
        </authorList>
    </citation>
    <scope>NUCLEOTIDE SEQUENCE</scope>
    <source>
        <strain evidence="4">CBS 133067</strain>
    </source>
</reference>
<evidence type="ECO:0000256" key="3">
    <source>
        <dbReference type="SAM" id="SignalP"/>
    </source>
</evidence>
<feature type="signal peptide" evidence="3">
    <location>
        <begin position="1"/>
        <end position="25"/>
    </location>
</feature>
<keyword evidence="2" id="KW-1133">Transmembrane helix</keyword>
<gene>
    <name evidence="4" type="ORF">NA57DRAFT_72194</name>
</gene>
<keyword evidence="2" id="KW-0812">Transmembrane</keyword>
<feature type="transmembrane region" description="Helical" evidence="2">
    <location>
        <begin position="164"/>
        <end position="183"/>
    </location>
</feature>
<proteinExistence type="predicted"/>
<feature type="transmembrane region" description="Helical" evidence="2">
    <location>
        <begin position="319"/>
        <end position="338"/>
    </location>
</feature>
<evidence type="ECO:0000256" key="2">
    <source>
        <dbReference type="SAM" id="Phobius"/>
    </source>
</evidence>
<dbReference type="OrthoDB" id="3945378at2759"/>
<dbReference type="AlphaFoldDB" id="A0A9P4IL87"/>
<dbReference type="EMBL" id="ML978122">
    <property type="protein sequence ID" value="KAF2103214.1"/>
    <property type="molecule type" value="Genomic_DNA"/>
</dbReference>
<feature type="transmembrane region" description="Helical" evidence="2">
    <location>
        <begin position="67"/>
        <end position="87"/>
    </location>
</feature>
<sequence length="487" mass="55136">MAFPKVFRGRASFAALVTLLAVATASPVALPAQPQDPPGQGLTWQVQGNNPGEINCETDRSSDYYGLGVRLGIYMAWLTGWIANNWVPEEIAGAMDTNAIFLFALVIAVVRCTSTDLVSQMDGVMLMHLAGGTIFSVISIWGYRTCWYTKEGPRGIANFGGFGTHLRLLLCMAVSTYGLWFWYFGMAGSLKSGTGACQVTWTFFFAKLRADGGIRKWYIFKYVVCLIYFGIMTAVSIIGPISRIMKMAWLARYKFFRTSSRLKYATGYTYGELRGIFAVLRFTNFFWIIFSMVTCEFTLNYNHVQSVLGENGRIFFPSQLIPLVIGASSLIRVVYIGLEEWRAPGDHRPSLEEAPTEPRRPNPLPRRRDLFKLFAPTSADERASSPITEDGALLHFENSDVDEEMIGKPRWCRYLVSYLPWLQAAIQWWRIRNEPENPTADSRQLEHAHEPRLPSDLEKATERRRETWSSDDTLTAVDRHKSLNDVL</sequence>
<feature type="transmembrane region" description="Helical" evidence="2">
    <location>
        <begin position="124"/>
        <end position="143"/>
    </location>
</feature>
<comment type="caution">
    <text evidence="4">The sequence shown here is derived from an EMBL/GenBank/DDBJ whole genome shotgun (WGS) entry which is preliminary data.</text>
</comment>
<evidence type="ECO:0000313" key="5">
    <source>
        <dbReference type="Proteomes" id="UP000799772"/>
    </source>
</evidence>
<feature type="chain" id="PRO_5040158818" evidence="3">
    <location>
        <begin position="26"/>
        <end position="487"/>
    </location>
</feature>
<keyword evidence="5" id="KW-1185">Reference proteome</keyword>
<evidence type="ECO:0000313" key="4">
    <source>
        <dbReference type="EMBL" id="KAF2103214.1"/>
    </source>
</evidence>
<keyword evidence="2" id="KW-0472">Membrane</keyword>
<organism evidence="4 5">
    <name type="scientific">Rhizodiscina lignyota</name>
    <dbReference type="NCBI Taxonomy" id="1504668"/>
    <lineage>
        <taxon>Eukaryota</taxon>
        <taxon>Fungi</taxon>
        <taxon>Dikarya</taxon>
        <taxon>Ascomycota</taxon>
        <taxon>Pezizomycotina</taxon>
        <taxon>Dothideomycetes</taxon>
        <taxon>Pleosporomycetidae</taxon>
        <taxon>Aulographales</taxon>
        <taxon>Rhizodiscinaceae</taxon>
        <taxon>Rhizodiscina</taxon>
    </lineage>
</organism>